<keyword evidence="4 10" id="KW-0732">Signal</keyword>
<evidence type="ECO:0000259" key="11">
    <source>
        <dbReference type="SMART" id="SM00768"/>
    </source>
</evidence>
<evidence type="ECO:0000256" key="6">
    <source>
        <dbReference type="ARBA" id="ARBA00023157"/>
    </source>
</evidence>
<keyword evidence="5" id="KW-0472">Membrane</keyword>
<protein>
    <recommendedName>
        <fullName evidence="11">X8 domain-containing protein</fullName>
    </recommendedName>
</protein>
<evidence type="ECO:0000256" key="4">
    <source>
        <dbReference type="ARBA" id="ARBA00022729"/>
    </source>
</evidence>
<reference evidence="12 13" key="1">
    <citation type="journal article" date="2023" name="Hortic Res">
        <title>Pangenome of water caltrop reveals structural variations and asymmetric subgenome divergence after allopolyploidization.</title>
        <authorList>
            <person name="Zhang X."/>
            <person name="Chen Y."/>
            <person name="Wang L."/>
            <person name="Yuan Y."/>
            <person name="Fang M."/>
            <person name="Shi L."/>
            <person name="Lu R."/>
            <person name="Comes H.P."/>
            <person name="Ma Y."/>
            <person name="Chen Y."/>
            <person name="Huang G."/>
            <person name="Zhou Y."/>
            <person name="Zheng Z."/>
            <person name="Qiu Y."/>
        </authorList>
    </citation>
    <scope>NUCLEOTIDE SEQUENCE [LARGE SCALE GENOMIC DNA]</scope>
    <source>
        <tissue evidence="12">Roots</tissue>
    </source>
</reference>
<evidence type="ECO:0000256" key="3">
    <source>
        <dbReference type="ARBA" id="ARBA00022622"/>
    </source>
</evidence>
<dbReference type="SMART" id="SM00768">
    <property type="entry name" value="X8"/>
    <property type="match status" value="1"/>
</dbReference>
<dbReference type="PANTHER" id="PTHR31044">
    <property type="entry name" value="BETA-1,3 GLUCANASE"/>
    <property type="match status" value="1"/>
</dbReference>
<evidence type="ECO:0000313" key="12">
    <source>
        <dbReference type="EMBL" id="KAK4745881.1"/>
    </source>
</evidence>
<dbReference type="FunFam" id="1.20.58.1040:FF:000001">
    <property type="entry name" value="Glucan endo-1,3-beta-glucosidase 4"/>
    <property type="match status" value="1"/>
</dbReference>
<dbReference type="GO" id="GO:0098552">
    <property type="term" value="C:side of membrane"/>
    <property type="evidence" value="ECO:0007669"/>
    <property type="project" value="UniProtKB-KW"/>
</dbReference>
<feature type="chain" id="PRO_5042856426" description="X8 domain-containing protein" evidence="10">
    <location>
        <begin position="32"/>
        <end position="242"/>
    </location>
</feature>
<keyword evidence="7" id="KW-0325">Glycoprotein</keyword>
<feature type="region of interest" description="Disordered" evidence="9">
    <location>
        <begin position="89"/>
        <end position="135"/>
    </location>
</feature>
<feature type="domain" description="X8" evidence="11">
    <location>
        <begin position="155"/>
        <end position="237"/>
    </location>
</feature>
<comment type="caution">
    <text evidence="12">The sequence shown here is derived from an EMBL/GenBank/DDBJ whole genome shotgun (WGS) entry which is preliminary data.</text>
</comment>
<evidence type="ECO:0000256" key="1">
    <source>
        <dbReference type="ARBA" id="ARBA00004609"/>
    </source>
</evidence>
<keyword evidence="3" id="KW-0336">GPI-anchor</keyword>
<gene>
    <name evidence="12" type="ORF">SAY87_012193</name>
</gene>
<feature type="signal peptide" evidence="10">
    <location>
        <begin position="1"/>
        <end position="31"/>
    </location>
</feature>
<evidence type="ECO:0000256" key="5">
    <source>
        <dbReference type="ARBA" id="ARBA00023136"/>
    </source>
</evidence>
<keyword evidence="6" id="KW-1015">Disulfide bond</keyword>
<sequence length="242" mass="26361">MDELPTMIPTTSCRMWRFIISLLLHFTISDARISMDMPKKMNSVLHSQNTDPYGIRNPDFSIPPFESMSPLPLPAHAAPAFCVFSPPSSSPPEPAIRRPPPAIPSPPRSPPSPSLPACSPTPPKHTLRPPMYQPPPVYPLRPAPPQQHKQPVNAVWCVAKPTVPDAVMQKAIDYACGAGADCKPIQPNGPCYQPDTLLAHASFAFNSYFQNKKINGGTCDFGGTAMIVTVNPSEFQFPPQSL</sequence>
<evidence type="ECO:0000256" key="8">
    <source>
        <dbReference type="ARBA" id="ARBA00023288"/>
    </source>
</evidence>
<evidence type="ECO:0000256" key="2">
    <source>
        <dbReference type="ARBA" id="ARBA00022475"/>
    </source>
</evidence>
<evidence type="ECO:0000256" key="9">
    <source>
        <dbReference type="SAM" id="MobiDB-lite"/>
    </source>
</evidence>
<dbReference type="GO" id="GO:0005886">
    <property type="term" value="C:plasma membrane"/>
    <property type="evidence" value="ECO:0007669"/>
    <property type="project" value="UniProtKB-SubCell"/>
</dbReference>
<keyword evidence="2" id="KW-1003">Cell membrane</keyword>
<proteinExistence type="predicted"/>
<organism evidence="12 13">
    <name type="scientific">Trapa incisa</name>
    <dbReference type="NCBI Taxonomy" id="236973"/>
    <lineage>
        <taxon>Eukaryota</taxon>
        <taxon>Viridiplantae</taxon>
        <taxon>Streptophyta</taxon>
        <taxon>Embryophyta</taxon>
        <taxon>Tracheophyta</taxon>
        <taxon>Spermatophyta</taxon>
        <taxon>Magnoliopsida</taxon>
        <taxon>eudicotyledons</taxon>
        <taxon>Gunneridae</taxon>
        <taxon>Pentapetalae</taxon>
        <taxon>rosids</taxon>
        <taxon>malvids</taxon>
        <taxon>Myrtales</taxon>
        <taxon>Lythraceae</taxon>
        <taxon>Trapa</taxon>
    </lineage>
</organism>
<comment type="subcellular location">
    <subcellularLocation>
        <location evidence="1">Cell membrane</location>
        <topology evidence="1">Lipid-anchor</topology>
        <topology evidence="1">GPI-anchor</topology>
    </subcellularLocation>
</comment>
<keyword evidence="13" id="KW-1185">Reference proteome</keyword>
<dbReference type="GO" id="GO:0009506">
    <property type="term" value="C:plasmodesma"/>
    <property type="evidence" value="ECO:0007669"/>
    <property type="project" value="UniProtKB-ARBA"/>
</dbReference>
<dbReference type="EMBL" id="JAXIOK010000021">
    <property type="protein sequence ID" value="KAK4745881.1"/>
    <property type="molecule type" value="Genomic_DNA"/>
</dbReference>
<dbReference type="Gene3D" id="1.20.58.1040">
    <property type="match status" value="1"/>
</dbReference>
<dbReference type="Pfam" id="PF07983">
    <property type="entry name" value="X8"/>
    <property type="match status" value="1"/>
</dbReference>
<keyword evidence="8" id="KW-0449">Lipoprotein</keyword>
<dbReference type="AlphaFoldDB" id="A0AAN7JBZ3"/>
<accession>A0AAN7JBZ3</accession>
<evidence type="ECO:0000256" key="7">
    <source>
        <dbReference type="ARBA" id="ARBA00023180"/>
    </source>
</evidence>
<name>A0AAN7JBZ3_9MYRT</name>
<evidence type="ECO:0000256" key="10">
    <source>
        <dbReference type="SAM" id="SignalP"/>
    </source>
</evidence>
<feature type="compositionally biased region" description="Pro residues" evidence="9">
    <location>
        <begin position="89"/>
        <end position="123"/>
    </location>
</feature>
<evidence type="ECO:0000313" key="13">
    <source>
        <dbReference type="Proteomes" id="UP001345219"/>
    </source>
</evidence>
<dbReference type="Proteomes" id="UP001345219">
    <property type="component" value="Chromosome 10"/>
</dbReference>
<dbReference type="InterPro" id="IPR012946">
    <property type="entry name" value="X8"/>
</dbReference>
<dbReference type="PANTHER" id="PTHR31044:SF28">
    <property type="entry name" value="CARBOHYDRATE-BINDING X8 DOMAIN SUPERFAMILY PROTEIN"/>
    <property type="match status" value="1"/>
</dbReference>
<dbReference type="InterPro" id="IPR044788">
    <property type="entry name" value="X8_dom_prot"/>
</dbReference>